<evidence type="ECO:0000313" key="2">
    <source>
        <dbReference type="EMBL" id="SDB93058.1"/>
    </source>
</evidence>
<dbReference type="Pfam" id="PF17253">
    <property type="entry name" value="DUF5320"/>
    <property type="match status" value="1"/>
</dbReference>
<protein>
    <recommendedName>
        <fullName evidence="4">DUF5320 domain-containing protein</fullName>
    </recommendedName>
</protein>
<evidence type="ECO:0000256" key="1">
    <source>
        <dbReference type="SAM" id="MobiDB-lite"/>
    </source>
</evidence>
<evidence type="ECO:0008006" key="4">
    <source>
        <dbReference type="Google" id="ProtNLM"/>
    </source>
</evidence>
<dbReference type="STRING" id="1640674.SAMN05216323_101038"/>
<dbReference type="RefSeq" id="WP_125869763.1">
    <property type="nucleotide sequence ID" value="NZ_FMYP01000010.1"/>
</dbReference>
<dbReference type="InterPro" id="IPR035205">
    <property type="entry name" value="DUF5320"/>
</dbReference>
<sequence>MPGFNQKGPMGQGSMTGRRMGKCTGFGAKNQEQPTTVDKNEMTQGRGMGRRGRNGGNCEGRGANGRGRGGRQFGQNGV</sequence>
<dbReference type="Proteomes" id="UP000199452">
    <property type="component" value="Unassembled WGS sequence"/>
</dbReference>
<organism evidence="2 3">
    <name type="scientific">Williamwhitmania taraxaci</name>
    <dbReference type="NCBI Taxonomy" id="1640674"/>
    <lineage>
        <taxon>Bacteria</taxon>
        <taxon>Pseudomonadati</taxon>
        <taxon>Bacteroidota</taxon>
        <taxon>Bacteroidia</taxon>
        <taxon>Bacteroidales</taxon>
        <taxon>Williamwhitmaniaceae</taxon>
        <taxon>Williamwhitmania</taxon>
    </lineage>
</organism>
<feature type="compositionally biased region" description="Gly residues" evidence="1">
    <location>
        <begin position="54"/>
        <end position="78"/>
    </location>
</feature>
<dbReference type="EMBL" id="FMYP01000010">
    <property type="protein sequence ID" value="SDB93058.1"/>
    <property type="molecule type" value="Genomic_DNA"/>
</dbReference>
<name>A0A1G6HG19_9BACT</name>
<gene>
    <name evidence="2" type="ORF">SAMN05216323_101038</name>
</gene>
<reference evidence="2 3" key="1">
    <citation type="submission" date="2016-09" db="EMBL/GenBank/DDBJ databases">
        <authorList>
            <person name="Capua I."/>
            <person name="De Benedictis P."/>
            <person name="Joannis T."/>
            <person name="Lombin L.H."/>
            <person name="Cattoli G."/>
        </authorList>
    </citation>
    <scope>NUCLEOTIDE SEQUENCE [LARGE SCALE GENOMIC DNA]</scope>
    <source>
        <strain evidence="2 3">A7P-90m</strain>
    </source>
</reference>
<proteinExistence type="predicted"/>
<dbReference type="OrthoDB" id="1453764at2"/>
<evidence type="ECO:0000313" key="3">
    <source>
        <dbReference type="Proteomes" id="UP000199452"/>
    </source>
</evidence>
<keyword evidence="3" id="KW-1185">Reference proteome</keyword>
<feature type="region of interest" description="Disordered" evidence="1">
    <location>
        <begin position="1"/>
        <end position="78"/>
    </location>
</feature>
<dbReference type="AlphaFoldDB" id="A0A1G6HG19"/>
<accession>A0A1G6HG19</accession>